<dbReference type="Proteomes" id="UP001060170">
    <property type="component" value="Chromosome 2"/>
</dbReference>
<organism evidence="1 2">
    <name type="scientific">Puccinia striiformis f. sp. tritici</name>
    <dbReference type="NCBI Taxonomy" id="168172"/>
    <lineage>
        <taxon>Eukaryota</taxon>
        <taxon>Fungi</taxon>
        <taxon>Dikarya</taxon>
        <taxon>Basidiomycota</taxon>
        <taxon>Pucciniomycotina</taxon>
        <taxon>Pucciniomycetes</taxon>
        <taxon>Pucciniales</taxon>
        <taxon>Pucciniaceae</taxon>
        <taxon>Puccinia</taxon>
    </lineage>
</organism>
<keyword evidence="2" id="KW-1185">Reference proteome</keyword>
<accession>A0ACC0EV41</accession>
<comment type="caution">
    <text evidence="1">The sequence shown here is derived from an EMBL/GenBank/DDBJ whole genome shotgun (WGS) entry which is preliminary data.</text>
</comment>
<reference evidence="2" key="2">
    <citation type="journal article" date="2018" name="Mol. Plant Microbe Interact.">
        <title>Genome sequence resources for the wheat stripe rust pathogen (Puccinia striiformis f. sp. tritici) and the barley stripe rust pathogen (Puccinia striiformis f. sp. hordei).</title>
        <authorList>
            <person name="Xia C."/>
            <person name="Wang M."/>
            <person name="Yin C."/>
            <person name="Cornejo O.E."/>
            <person name="Hulbert S.H."/>
            <person name="Chen X."/>
        </authorList>
    </citation>
    <scope>NUCLEOTIDE SEQUENCE [LARGE SCALE GENOMIC DNA]</scope>
    <source>
        <strain evidence="2">93-210</strain>
    </source>
</reference>
<evidence type="ECO:0000313" key="1">
    <source>
        <dbReference type="EMBL" id="KAI7961111.1"/>
    </source>
</evidence>
<reference evidence="2" key="1">
    <citation type="journal article" date="2018" name="BMC Genomics">
        <title>Genomic insights into host adaptation between the wheat stripe rust pathogen (Puccinia striiformis f. sp. tritici) and the barley stripe rust pathogen (Puccinia striiformis f. sp. hordei).</title>
        <authorList>
            <person name="Xia C."/>
            <person name="Wang M."/>
            <person name="Yin C."/>
            <person name="Cornejo O.E."/>
            <person name="Hulbert S.H."/>
            <person name="Chen X."/>
        </authorList>
    </citation>
    <scope>NUCLEOTIDE SEQUENCE [LARGE SCALE GENOMIC DNA]</scope>
    <source>
        <strain evidence="2">93-210</strain>
    </source>
</reference>
<reference evidence="1 2" key="3">
    <citation type="journal article" date="2022" name="Microbiol. Spectr.">
        <title>Folding features and dynamics of 3D genome architecture in plant fungal pathogens.</title>
        <authorList>
            <person name="Xia C."/>
        </authorList>
    </citation>
    <scope>NUCLEOTIDE SEQUENCE [LARGE SCALE GENOMIC DNA]</scope>
    <source>
        <strain evidence="1 2">93-210</strain>
    </source>
</reference>
<gene>
    <name evidence="1" type="ORF">MJO28_001600</name>
</gene>
<evidence type="ECO:0000313" key="2">
    <source>
        <dbReference type="Proteomes" id="UP001060170"/>
    </source>
</evidence>
<protein>
    <submittedName>
        <fullName evidence="1">Uncharacterized protein</fullName>
    </submittedName>
</protein>
<sequence>MLCLNTKALMEPLKEDHLTNTPKEDCGTKNPKQNHSNRIVTPRQPAHPKILPHGRSLHTRRSAFSNYDTKQAKQMVPTRHRILSSCQL</sequence>
<name>A0ACC0EV41_9BASI</name>
<dbReference type="EMBL" id="CM045866">
    <property type="protein sequence ID" value="KAI7961111.1"/>
    <property type="molecule type" value="Genomic_DNA"/>
</dbReference>
<proteinExistence type="predicted"/>